<keyword evidence="15" id="KW-1185">Reference proteome</keyword>
<dbReference type="HOGENOM" id="CLU_044815_1_0_5"/>
<gene>
    <name evidence="14" type="ORF">HYPDE_37908</name>
</gene>
<evidence type="ECO:0000256" key="7">
    <source>
        <dbReference type="ARBA" id="ARBA00022763"/>
    </source>
</evidence>
<organism evidence="14 15">
    <name type="scientific">Hyphomicrobium denitrificans 1NES1</name>
    <dbReference type="NCBI Taxonomy" id="670307"/>
    <lineage>
        <taxon>Bacteria</taxon>
        <taxon>Pseudomonadati</taxon>
        <taxon>Pseudomonadota</taxon>
        <taxon>Alphaproteobacteria</taxon>
        <taxon>Hyphomicrobiales</taxon>
        <taxon>Hyphomicrobiaceae</taxon>
        <taxon>Hyphomicrobium</taxon>
    </lineage>
</organism>
<dbReference type="PANTHER" id="PTHR33693:SF1">
    <property type="entry name" value="TYPE-4 URACIL-DNA GLYCOSYLASE"/>
    <property type="match status" value="1"/>
</dbReference>
<evidence type="ECO:0000256" key="2">
    <source>
        <dbReference type="ARBA" id="ARBA00006521"/>
    </source>
</evidence>
<dbReference type="eggNOG" id="COG1573">
    <property type="taxonomic scope" value="Bacteria"/>
</dbReference>
<comment type="similarity">
    <text evidence="2">Belongs to the uracil-DNA glycosylase (UDG) superfamily. Type 4 (UDGa) family.</text>
</comment>
<evidence type="ECO:0000256" key="9">
    <source>
        <dbReference type="ARBA" id="ARBA00023004"/>
    </source>
</evidence>
<dbReference type="SUPFAM" id="SSF52141">
    <property type="entry name" value="Uracil-DNA glycosylase-like"/>
    <property type="match status" value="1"/>
</dbReference>
<dbReference type="Gene3D" id="3.40.470.10">
    <property type="entry name" value="Uracil-DNA glycosylase-like domain"/>
    <property type="match status" value="1"/>
</dbReference>
<dbReference type="InterPro" id="IPR005122">
    <property type="entry name" value="Uracil-DNA_glycosylase-like"/>
</dbReference>
<dbReference type="EC" id="3.2.2.27" evidence="3"/>
<keyword evidence="8" id="KW-0378">Hydrolase</keyword>
<keyword evidence="7" id="KW-0227">DNA damage</keyword>
<name>N0B894_9HYPH</name>
<protein>
    <recommendedName>
        <fullName evidence="4">Type-4 uracil-DNA glycosylase</fullName>
        <ecNumber evidence="3">3.2.2.27</ecNumber>
    </recommendedName>
</protein>
<dbReference type="GO" id="GO:0051539">
    <property type="term" value="F:4 iron, 4 sulfur cluster binding"/>
    <property type="evidence" value="ECO:0007669"/>
    <property type="project" value="UniProtKB-KW"/>
</dbReference>
<dbReference type="SMART" id="SM00986">
    <property type="entry name" value="UDG"/>
    <property type="match status" value="1"/>
</dbReference>
<dbReference type="Pfam" id="PF03167">
    <property type="entry name" value="UDG"/>
    <property type="match status" value="1"/>
</dbReference>
<evidence type="ECO:0000256" key="4">
    <source>
        <dbReference type="ARBA" id="ARBA00019403"/>
    </source>
</evidence>
<evidence type="ECO:0000256" key="5">
    <source>
        <dbReference type="ARBA" id="ARBA00022485"/>
    </source>
</evidence>
<dbReference type="SMART" id="SM00987">
    <property type="entry name" value="UreE_C"/>
    <property type="match status" value="1"/>
</dbReference>
<accession>N0B894</accession>
<comment type="catalytic activity">
    <reaction evidence="1">
        <text>Hydrolyzes single-stranded DNA or mismatched double-stranded DNA and polynucleotides, releasing free uracil.</text>
        <dbReference type="EC" id="3.2.2.27"/>
    </reaction>
</comment>
<evidence type="ECO:0000256" key="12">
    <source>
        <dbReference type="SAM" id="MobiDB-lite"/>
    </source>
</evidence>
<dbReference type="NCBIfam" id="TIGR00758">
    <property type="entry name" value="UDG_fam4"/>
    <property type="match status" value="1"/>
</dbReference>
<evidence type="ECO:0000313" key="14">
    <source>
        <dbReference type="EMBL" id="AGK59253.1"/>
    </source>
</evidence>
<evidence type="ECO:0000256" key="6">
    <source>
        <dbReference type="ARBA" id="ARBA00022723"/>
    </source>
</evidence>
<dbReference type="InterPro" id="IPR051536">
    <property type="entry name" value="UDG_Type-4/5"/>
</dbReference>
<evidence type="ECO:0000256" key="3">
    <source>
        <dbReference type="ARBA" id="ARBA00012030"/>
    </source>
</evidence>
<proteinExistence type="inferred from homology"/>
<dbReference type="InterPro" id="IPR005273">
    <property type="entry name" value="Ura-DNA_glyco_family4"/>
</dbReference>
<dbReference type="GO" id="GO:0006281">
    <property type="term" value="P:DNA repair"/>
    <property type="evidence" value="ECO:0007669"/>
    <property type="project" value="UniProtKB-KW"/>
</dbReference>
<keyword evidence="9" id="KW-0408">Iron</keyword>
<dbReference type="PANTHER" id="PTHR33693">
    <property type="entry name" value="TYPE-5 URACIL-DNA GLYCOSYLASE"/>
    <property type="match status" value="1"/>
</dbReference>
<keyword evidence="5" id="KW-0004">4Fe-4S</keyword>
<evidence type="ECO:0000256" key="10">
    <source>
        <dbReference type="ARBA" id="ARBA00023014"/>
    </source>
</evidence>
<dbReference type="EMBL" id="CP005587">
    <property type="protein sequence ID" value="AGK59253.1"/>
    <property type="molecule type" value="Genomic_DNA"/>
</dbReference>
<evidence type="ECO:0000256" key="1">
    <source>
        <dbReference type="ARBA" id="ARBA00001400"/>
    </source>
</evidence>
<dbReference type="GO" id="GO:0004844">
    <property type="term" value="F:uracil DNA N-glycosylase activity"/>
    <property type="evidence" value="ECO:0007669"/>
    <property type="project" value="UniProtKB-EC"/>
</dbReference>
<dbReference type="CDD" id="cd10030">
    <property type="entry name" value="UDG-F4_TTUDGA_SPO1dp_like"/>
    <property type="match status" value="1"/>
</dbReference>
<reference evidence="14 15" key="1">
    <citation type="journal article" date="2013" name="Genome Announc.">
        <title>Genome sequences for three denitrifying bacterial strains isolated from a uranium- and nitrate-contaminated subsurface environment.</title>
        <authorList>
            <person name="Venkatramanan R."/>
            <person name="Prakash O."/>
            <person name="Woyke T."/>
            <person name="Chain P."/>
            <person name="Goodwin L.A."/>
            <person name="Watson D."/>
            <person name="Brooks S."/>
            <person name="Kostka J.E."/>
            <person name="Green S.J."/>
        </authorList>
    </citation>
    <scope>NUCLEOTIDE SEQUENCE [LARGE SCALE GENOMIC DNA]</scope>
    <source>
        <strain evidence="14 15">1NES1</strain>
    </source>
</reference>
<dbReference type="STRING" id="670307.HYPDE_37908"/>
<dbReference type="AlphaFoldDB" id="N0B894"/>
<dbReference type="Proteomes" id="UP000005952">
    <property type="component" value="Chromosome"/>
</dbReference>
<dbReference type="KEGG" id="hdt:HYPDE_37908"/>
<keyword evidence="10" id="KW-0411">Iron-sulfur</keyword>
<feature type="domain" description="Uracil-DNA glycosylase-like" evidence="13">
    <location>
        <begin position="140"/>
        <end position="290"/>
    </location>
</feature>
<evidence type="ECO:0000256" key="8">
    <source>
        <dbReference type="ARBA" id="ARBA00022801"/>
    </source>
</evidence>
<dbReference type="GO" id="GO:0046872">
    <property type="term" value="F:metal ion binding"/>
    <property type="evidence" value="ECO:0007669"/>
    <property type="project" value="UniProtKB-KW"/>
</dbReference>
<evidence type="ECO:0000259" key="13">
    <source>
        <dbReference type="SMART" id="SM00986"/>
    </source>
</evidence>
<dbReference type="InterPro" id="IPR036895">
    <property type="entry name" value="Uracil-DNA_glycosylase-like_sf"/>
</dbReference>
<sequence length="296" mass="32030">MHPPNNTSILMPMTKQASREEMLALLDWFQAMGADAAVDEASRDWLARGSTPPGADYAWPRRDDAPAPPQPESAQSRRILAQSQTSEIERARAATPLGASEAEIGARRIARQAGSLEALEAALKDFNGCGLKATATKLCFYRGAPAADLMIVGEAPGRDEDLAGKPFVGRAGQLLDKMLAAIGLSESDVHITNIVYWRPPGNRTPTPQEALACRPFLERQIELVTPKILVAVGGAAAKELFGVTEGIMRLRGKWREVAAGERKIPAIATLHPAYLLRTPAAKQLAWQDLLQIRSKL</sequence>
<keyword evidence="6" id="KW-0479">Metal-binding</keyword>
<keyword evidence="11" id="KW-0234">DNA repair</keyword>
<feature type="region of interest" description="Disordered" evidence="12">
    <location>
        <begin position="45"/>
        <end position="77"/>
    </location>
</feature>
<evidence type="ECO:0000256" key="11">
    <source>
        <dbReference type="ARBA" id="ARBA00023204"/>
    </source>
</evidence>
<evidence type="ECO:0000313" key="15">
    <source>
        <dbReference type="Proteomes" id="UP000005952"/>
    </source>
</evidence>